<dbReference type="GO" id="GO:0046872">
    <property type="term" value="F:metal ion binding"/>
    <property type="evidence" value="ECO:0007669"/>
    <property type="project" value="UniProtKB-KW"/>
</dbReference>
<dbReference type="InterPro" id="IPR017896">
    <property type="entry name" value="4Fe4S_Fe-S-bd"/>
</dbReference>
<dbReference type="NCBIfam" id="TIGR01944">
    <property type="entry name" value="rnfB"/>
    <property type="match status" value="1"/>
</dbReference>
<evidence type="ECO:0000313" key="17">
    <source>
        <dbReference type="EMBL" id="TWI53510.1"/>
    </source>
</evidence>
<dbReference type="GO" id="GO:0051539">
    <property type="term" value="F:4 iron, 4 sulfur cluster binding"/>
    <property type="evidence" value="ECO:0007669"/>
    <property type="project" value="UniProtKB-KW"/>
</dbReference>
<keyword evidence="10" id="KW-0411">Iron-sulfur</keyword>
<keyword evidence="4" id="KW-0997">Cell inner membrane</keyword>
<evidence type="ECO:0000256" key="14">
    <source>
        <dbReference type="SAM" id="MobiDB-lite"/>
    </source>
</evidence>
<keyword evidence="9" id="KW-0408">Iron</keyword>
<feature type="compositionally biased region" description="Basic and acidic residues" evidence="14">
    <location>
        <begin position="344"/>
        <end position="356"/>
    </location>
</feature>
<sequence length="428" mass="46874">MSLIQAIDALLPQTQCGKCGHPGCLPYATGIASGEAINKCPPGGQETIHELADLLGVEPTPLESPYPPTPAQVAYIREADCIGCTKCIQACPVDAIAGAAKLMHTVISAECTGCELCITPCPVDCIDLQPLPVELSQQEKRHRAVYYRARYEARAARLSRDEQRKQAEREARLARVKIETTHTAPLDPVQAAIARVKAQKSAVEHSSADLKRLKINASMTQVALQKAEKQLALHATEELAQQVVALRQTAEAARQALKQAEGNAETENKPLPDIDPLALRRAKVTAAMSKAQLNKAQKAFGVEPSVEQQMQLDSLRRTAEEAVKALTVLERSTEDAACDPATAEQDRLAEEQRAPETEQTPVEPLSHQTHTTRSLLKDETRRLKVQLAYAKAEFKRLERHEAPSSEALHEARTRLVELERQLAEQSAC</sequence>
<keyword evidence="18" id="KW-1185">Reference proteome</keyword>
<reference evidence="17 18" key="1">
    <citation type="journal article" date="2015" name="Stand. Genomic Sci.">
        <title>Genomic Encyclopedia of Bacterial and Archaeal Type Strains, Phase III: the genomes of soil and plant-associated and newly described type strains.</title>
        <authorList>
            <person name="Whitman W.B."/>
            <person name="Woyke T."/>
            <person name="Klenk H.P."/>
            <person name="Zhou Y."/>
            <person name="Lilburn T.G."/>
            <person name="Beck B.J."/>
            <person name="De Vos P."/>
            <person name="Vandamme P."/>
            <person name="Eisen J.A."/>
            <person name="Garrity G."/>
            <person name="Hugenholtz P."/>
            <person name="Kyrpides N.C."/>
        </authorList>
    </citation>
    <scope>NUCLEOTIDE SEQUENCE [LARGE SCALE GENOMIC DNA]</scope>
    <source>
        <strain evidence="17 18">CGMCC 1.6858</strain>
    </source>
</reference>
<evidence type="ECO:0000256" key="7">
    <source>
        <dbReference type="ARBA" id="ARBA00022967"/>
    </source>
</evidence>
<keyword evidence="6" id="KW-0677">Repeat</keyword>
<evidence type="ECO:0000259" key="15">
    <source>
        <dbReference type="PROSITE" id="PS51379"/>
    </source>
</evidence>
<evidence type="ECO:0000256" key="6">
    <source>
        <dbReference type="ARBA" id="ARBA00022737"/>
    </source>
</evidence>
<keyword evidence="2" id="KW-1003">Cell membrane</keyword>
<evidence type="ECO:0000259" key="16">
    <source>
        <dbReference type="PROSITE" id="PS51656"/>
    </source>
</evidence>
<feature type="coiled-coil region" evidence="13">
    <location>
        <begin position="210"/>
        <end position="263"/>
    </location>
</feature>
<dbReference type="InterPro" id="IPR010207">
    <property type="entry name" value="Elect_transpt_cplx_RnfB/RsxB"/>
</dbReference>
<dbReference type="PANTHER" id="PTHR42859:SF3">
    <property type="entry name" value="ION-TRANSLOCATING OXIDOREDUCTASE COMPLEX SUBUNIT B"/>
    <property type="match status" value="1"/>
</dbReference>
<feature type="domain" description="4Fe-4S ferredoxin-type" evidence="15">
    <location>
        <begin position="72"/>
        <end position="101"/>
    </location>
</feature>
<keyword evidence="1" id="KW-0813">Transport</keyword>
<protein>
    <recommendedName>
        <fullName evidence="12">Ion-translocating oxidoreductase complex subunit B</fullName>
    </recommendedName>
</protein>
<evidence type="ECO:0000256" key="11">
    <source>
        <dbReference type="ARBA" id="ARBA00023136"/>
    </source>
</evidence>
<dbReference type="EMBL" id="VLKY01000008">
    <property type="protein sequence ID" value="TWI53510.1"/>
    <property type="molecule type" value="Genomic_DNA"/>
</dbReference>
<dbReference type="InterPro" id="IPR017900">
    <property type="entry name" value="4Fe4S_Fe_S_CS"/>
</dbReference>
<feature type="domain" description="4Fe-4S ferredoxin-type" evidence="15">
    <location>
        <begin position="103"/>
        <end position="131"/>
    </location>
</feature>
<evidence type="ECO:0000256" key="3">
    <source>
        <dbReference type="ARBA" id="ARBA00022485"/>
    </source>
</evidence>
<organism evidence="17 18">
    <name type="scientific">Pseudomonas duriflava</name>
    <dbReference type="NCBI Taxonomy" id="459528"/>
    <lineage>
        <taxon>Bacteria</taxon>
        <taxon>Pseudomonadati</taxon>
        <taxon>Pseudomonadota</taxon>
        <taxon>Gammaproteobacteria</taxon>
        <taxon>Pseudomonadales</taxon>
        <taxon>Pseudomonadaceae</taxon>
        <taxon>Pseudomonas</taxon>
    </lineage>
</organism>
<evidence type="ECO:0000256" key="5">
    <source>
        <dbReference type="ARBA" id="ARBA00022723"/>
    </source>
</evidence>
<feature type="region of interest" description="Disordered" evidence="14">
    <location>
        <begin position="334"/>
        <end position="378"/>
    </location>
</feature>
<feature type="domain" description="4Fe-4S" evidence="16">
    <location>
        <begin position="1"/>
        <end position="57"/>
    </location>
</feature>
<dbReference type="PANTHER" id="PTHR42859">
    <property type="entry name" value="OXIDOREDUCTASE"/>
    <property type="match status" value="1"/>
</dbReference>
<evidence type="ECO:0000256" key="4">
    <source>
        <dbReference type="ARBA" id="ARBA00022519"/>
    </source>
</evidence>
<dbReference type="Gene3D" id="1.10.15.40">
    <property type="entry name" value="Electron transport complex subunit B, putative Fe-S cluster"/>
    <property type="match status" value="1"/>
</dbReference>
<dbReference type="Pfam" id="PF14697">
    <property type="entry name" value="Fer4_21"/>
    <property type="match status" value="1"/>
</dbReference>
<dbReference type="OrthoDB" id="9789936at2"/>
<dbReference type="InterPro" id="IPR050294">
    <property type="entry name" value="RnfB_subfamily"/>
</dbReference>
<keyword evidence="5" id="KW-0479">Metal-binding</keyword>
<dbReference type="AlphaFoldDB" id="A0A562QBE7"/>
<dbReference type="NCBIfam" id="NF003475">
    <property type="entry name" value="PRK05113.1"/>
    <property type="match status" value="1"/>
</dbReference>
<dbReference type="SUPFAM" id="SSF54862">
    <property type="entry name" value="4Fe-4S ferredoxins"/>
    <property type="match status" value="1"/>
</dbReference>
<dbReference type="FunFam" id="1.10.15.40:FF:000001">
    <property type="entry name" value="Ion-translocating oxidoreductase complex subunit B"/>
    <property type="match status" value="1"/>
</dbReference>
<evidence type="ECO:0000313" key="18">
    <source>
        <dbReference type="Proteomes" id="UP000316905"/>
    </source>
</evidence>
<evidence type="ECO:0000256" key="1">
    <source>
        <dbReference type="ARBA" id="ARBA00022448"/>
    </source>
</evidence>
<dbReference type="Gene3D" id="3.30.70.20">
    <property type="match status" value="1"/>
</dbReference>
<dbReference type="PROSITE" id="PS51656">
    <property type="entry name" value="4FE4S"/>
    <property type="match status" value="1"/>
</dbReference>
<evidence type="ECO:0000256" key="8">
    <source>
        <dbReference type="ARBA" id="ARBA00022982"/>
    </source>
</evidence>
<keyword evidence="11" id="KW-0472">Membrane</keyword>
<evidence type="ECO:0000256" key="13">
    <source>
        <dbReference type="SAM" id="Coils"/>
    </source>
</evidence>
<keyword evidence="13" id="KW-0175">Coiled coil</keyword>
<comment type="caution">
    <text evidence="17">The sequence shown here is derived from an EMBL/GenBank/DDBJ whole genome shotgun (WGS) entry which is preliminary data.</text>
</comment>
<keyword evidence="3" id="KW-0004">4Fe-4S</keyword>
<dbReference type="GO" id="GO:0009055">
    <property type="term" value="F:electron transfer activity"/>
    <property type="evidence" value="ECO:0007669"/>
    <property type="project" value="InterPro"/>
</dbReference>
<proteinExistence type="predicted"/>
<dbReference type="Proteomes" id="UP000316905">
    <property type="component" value="Unassembled WGS sequence"/>
</dbReference>
<gene>
    <name evidence="17" type="ORF">IQ22_02728</name>
</gene>
<evidence type="ECO:0000256" key="12">
    <source>
        <dbReference type="ARBA" id="ARBA00067794"/>
    </source>
</evidence>
<dbReference type="Pfam" id="PF04060">
    <property type="entry name" value="FeS"/>
    <property type="match status" value="1"/>
</dbReference>
<dbReference type="PROSITE" id="PS00198">
    <property type="entry name" value="4FE4S_FER_1"/>
    <property type="match status" value="1"/>
</dbReference>
<evidence type="ECO:0000256" key="9">
    <source>
        <dbReference type="ARBA" id="ARBA00023004"/>
    </source>
</evidence>
<name>A0A562QBE7_9PSED</name>
<evidence type="ECO:0000256" key="10">
    <source>
        <dbReference type="ARBA" id="ARBA00023014"/>
    </source>
</evidence>
<keyword evidence="7" id="KW-1278">Translocase</keyword>
<evidence type="ECO:0000256" key="2">
    <source>
        <dbReference type="ARBA" id="ARBA00022475"/>
    </source>
</evidence>
<dbReference type="PROSITE" id="PS51379">
    <property type="entry name" value="4FE4S_FER_2"/>
    <property type="match status" value="2"/>
</dbReference>
<dbReference type="InterPro" id="IPR007202">
    <property type="entry name" value="4Fe-4S_dom"/>
</dbReference>
<keyword evidence="8" id="KW-0249">Electron transport</keyword>
<accession>A0A562QBE7</accession>
<dbReference type="RefSeq" id="WP_145142664.1">
    <property type="nucleotide sequence ID" value="NZ_VLKY01000008.1"/>
</dbReference>